<evidence type="ECO:0000256" key="1">
    <source>
        <dbReference type="ARBA" id="ARBA00004141"/>
    </source>
</evidence>
<dbReference type="PANTHER" id="PTHR31310">
    <property type="match status" value="1"/>
</dbReference>
<keyword evidence="2 5" id="KW-0812">Transmembrane</keyword>
<dbReference type="CDD" id="cd03386">
    <property type="entry name" value="PAP2_Aur1_like"/>
    <property type="match status" value="1"/>
</dbReference>
<dbReference type="EMBL" id="JAIQZJ010000002">
    <property type="protein sequence ID" value="MBZ5737698.1"/>
    <property type="molecule type" value="Genomic_DNA"/>
</dbReference>
<keyword evidence="3 5" id="KW-1133">Transmembrane helix</keyword>
<feature type="transmembrane region" description="Helical" evidence="5">
    <location>
        <begin position="117"/>
        <end position="136"/>
    </location>
</feature>
<evidence type="ECO:0000313" key="8">
    <source>
        <dbReference type="Proteomes" id="UP000780875"/>
    </source>
</evidence>
<organism evidence="7 8">
    <name type="scientific">Nocardioides mangrovi</name>
    <dbReference type="NCBI Taxonomy" id="2874580"/>
    <lineage>
        <taxon>Bacteria</taxon>
        <taxon>Bacillati</taxon>
        <taxon>Actinomycetota</taxon>
        <taxon>Actinomycetes</taxon>
        <taxon>Propionibacteriales</taxon>
        <taxon>Nocardioidaceae</taxon>
        <taxon>Nocardioides</taxon>
    </lineage>
</organism>
<dbReference type="Proteomes" id="UP000780875">
    <property type="component" value="Unassembled WGS sequence"/>
</dbReference>
<evidence type="ECO:0000256" key="5">
    <source>
        <dbReference type="SAM" id="Phobius"/>
    </source>
</evidence>
<dbReference type="Gene3D" id="1.20.144.10">
    <property type="entry name" value="Phosphatidic acid phosphatase type 2/haloperoxidase"/>
    <property type="match status" value="1"/>
</dbReference>
<feature type="transmembrane region" description="Helical" evidence="5">
    <location>
        <begin position="223"/>
        <end position="245"/>
    </location>
</feature>
<reference evidence="7 8" key="1">
    <citation type="submission" date="2021-09" db="EMBL/GenBank/DDBJ databases">
        <title>Whole genome sequence of Nocardioides sp. GBK3QG-3.</title>
        <authorList>
            <person name="Tuo L."/>
        </authorList>
    </citation>
    <scope>NUCLEOTIDE SEQUENCE [LARGE SCALE GENOMIC DNA]</scope>
    <source>
        <strain evidence="7 8">GBK3QG-3</strain>
    </source>
</reference>
<dbReference type="InterPro" id="IPR026841">
    <property type="entry name" value="Aur1/Ipt1"/>
</dbReference>
<gene>
    <name evidence="7" type="ORF">K8U61_05950</name>
</gene>
<name>A0ABS7UAI5_9ACTN</name>
<evidence type="ECO:0000256" key="2">
    <source>
        <dbReference type="ARBA" id="ARBA00022692"/>
    </source>
</evidence>
<dbReference type="RefSeq" id="WP_224122074.1">
    <property type="nucleotide sequence ID" value="NZ_JAIQZJ010000002.1"/>
</dbReference>
<keyword evidence="8" id="KW-1185">Reference proteome</keyword>
<dbReference type="Pfam" id="PF14378">
    <property type="entry name" value="PAP2_3"/>
    <property type="match status" value="1"/>
</dbReference>
<accession>A0ABS7UAI5</accession>
<feature type="domain" description="Inositolphosphotransferase Aur1/Ipt1" evidence="6">
    <location>
        <begin position="55"/>
        <end position="240"/>
    </location>
</feature>
<evidence type="ECO:0000313" key="7">
    <source>
        <dbReference type="EMBL" id="MBZ5737698.1"/>
    </source>
</evidence>
<feature type="transmembrane region" description="Helical" evidence="5">
    <location>
        <begin position="21"/>
        <end position="42"/>
    </location>
</feature>
<feature type="transmembrane region" description="Helical" evidence="5">
    <location>
        <begin position="174"/>
        <end position="192"/>
    </location>
</feature>
<evidence type="ECO:0000259" key="6">
    <source>
        <dbReference type="Pfam" id="PF14378"/>
    </source>
</evidence>
<proteinExistence type="predicted"/>
<sequence>MTTAPALRPKGDRTTPRWVRAIFELLLILGLWVLYSLARLLADTSMKPALSRANDLLHIENLLGISWESPLNQLFTDHKVLGLAGSYWYASLHYVVTGAVLIWLWRLGADRYGPARRALVIGTLFGLLAYITLPTAPPRYLTGYVDVLSLHAADGWWGGDASAPRGLGGLTNELAAFPSLHAGWSLWVALALQVYATRYWVRVLGWLYALGTAVVIVGTGNHWVIDALVGWIVILVAWVLAAAIGRIPIQRLWQRPAVERTPDELSPVAPASREEPPVVG</sequence>
<evidence type="ECO:0000256" key="4">
    <source>
        <dbReference type="ARBA" id="ARBA00023136"/>
    </source>
</evidence>
<feature type="transmembrane region" description="Helical" evidence="5">
    <location>
        <begin position="199"/>
        <end position="217"/>
    </location>
</feature>
<feature type="transmembrane region" description="Helical" evidence="5">
    <location>
        <begin position="87"/>
        <end position="105"/>
    </location>
</feature>
<dbReference type="PANTHER" id="PTHR31310:SF7">
    <property type="entry name" value="PA-PHOSPHATASE RELATED-FAMILY PROTEIN DDB_G0268928"/>
    <property type="match status" value="1"/>
</dbReference>
<comment type="subcellular location">
    <subcellularLocation>
        <location evidence="1">Membrane</location>
        <topology evidence="1">Multi-pass membrane protein</topology>
    </subcellularLocation>
</comment>
<comment type="caution">
    <text evidence="7">The sequence shown here is derived from an EMBL/GenBank/DDBJ whole genome shotgun (WGS) entry which is preliminary data.</text>
</comment>
<evidence type="ECO:0000256" key="3">
    <source>
        <dbReference type="ARBA" id="ARBA00022989"/>
    </source>
</evidence>
<keyword evidence="4 5" id="KW-0472">Membrane</keyword>
<protein>
    <submittedName>
        <fullName evidence="7">Phosphatase PAP2 family protein</fullName>
    </submittedName>
</protein>
<dbReference type="InterPro" id="IPR052185">
    <property type="entry name" value="IPC_Synthase-Related"/>
</dbReference>